<dbReference type="InterPro" id="IPR047575">
    <property type="entry name" value="Sm"/>
</dbReference>
<dbReference type="InterPro" id="IPR010920">
    <property type="entry name" value="LSM_dom_sf"/>
</dbReference>
<reference evidence="6" key="1">
    <citation type="submission" date="2016-06" db="UniProtKB">
        <authorList>
            <consortium name="WormBaseParasite"/>
        </authorList>
    </citation>
    <scope>IDENTIFICATION</scope>
</reference>
<dbReference type="Proteomes" id="UP000050794">
    <property type="component" value="Unassembled WGS sequence"/>
</dbReference>
<evidence type="ECO:0000256" key="1">
    <source>
        <dbReference type="ARBA" id="ARBA00010415"/>
    </source>
</evidence>
<evidence type="ECO:0000313" key="5">
    <source>
        <dbReference type="Proteomes" id="UP000050794"/>
    </source>
</evidence>
<accession>A0A183UJ87</accession>
<dbReference type="SMART" id="SM01271">
    <property type="entry name" value="LSM14"/>
    <property type="match status" value="1"/>
</dbReference>
<evidence type="ECO:0000256" key="2">
    <source>
        <dbReference type="SAM" id="MobiDB-lite"/>
    </source>
</evidence>
<dbReference type="WBParaSite" id="TCNE_0000855701-mRNA-1">
    <property type="protein sequence ID" value="TCNE_0000855701-mRNA-1"/>
    <property type="gene ID" value="TCNE_0000855701"/>
</dbReference>
<dbReference type="SMART" id="SM01199">
    <property type="entry name" value="FDF"/>
    <property type="match status" value="1"/>
</dbReference>
<keyword evidence="5" id="KW-1185">Reference proteome</keyword>
<dbReference type="SUPFAM" id="SSF50182">
    <property type="entry name" value="Sm-like ribonucleoproteins"/>
    <property type="match status" value="1"/>
</dbReference>
<dbReference type="PANTHER" id="PTHR13586:SF0">
    <property type="entry name" value="TRAILER HITCH, ISOFORM H"/>
    <property type="match status" value="1"/>
</dbReference>
<dbReference type="CDD" id="cd01736">
    <property type="entry name" value="LSm14_N"/>
    <property type="match status" value="1"/>
</dbReference>
<dbReference type="PANTHER" id="PTHR13586">
    <property type="entry name" value="SCD6 PROTEIN-RELATED"/>
    <property type="match status" value="1"/>
</dbReference>
<dbReference type="EMBL" id="UYWY01019939">
    <property type="protein sequence ID" value="VDM39878.1"/>
    <property type="molecule type" value="Genomic_DNA"/>
</dbReference>
<dbReference type="GO" id="GO:0034063">
    <property type="term" value="P:stress granule assembly"/>
    <property type="evidence" value="ECO:0007669"/>
    <property type="project" value="TreeGrafter"/>
</dbReference>
<sequence length="299" mass="33158">MPYIGTKISLITKIGIRYEGVVYAVDPNESTVVLAKVRCFGSEDRPSPNPVAGRNDIFDYVIFKATDIKDLIICDAPEPAVQFANGLPHDPAIANLCDSQPHARSPPEDSNIESGRNRNASILPPLFFSLPGSGGATGEPRRNVEAGHTGVDGSMRVTRGSSKMKKEKRINMQNDYDFEKANRQFSKALNRAEKKKEASKDNNSSVHQENGEGGHKVQDATKEGGQANTFYDRGTSFFDRISYRTIGDQDERTPQRDWNKERMRNEQTFGEAAVRSFAYHNARRYVISGSTGGDGMRFS</sequence>
<dbReference type="Pfam" id="PF12701">
    <property type="entry name" value="LSM14"/>
    <property type="match status" value="1"/>
</dbReference>
<dbReference type="Pfam" id="PF09532">
    <property type="entry name" value="FDF"/>
    <property type="match status" value="1"/>
</dbReference>
<reference evidence="4 5" key="2">
    <citation type="submission" date="2018-11" db="EMBL/GenBank/DDBJ databases">
        <authorList>
            <consortium name="Pathogen Informatics"/>
        </authorList>
    </citation>
    <scope>NUCLEOTIDE SEQUENCE [LARGE SCALE GENOMIC DNA]</scope>
</reference>
<dbReference type="GO" id="GO:0003729">
    <property type="term" value="F:mRNA binding"/>
    <property type="evidence" value="ECO:0007669"/>
    <property type="project" value="TreeGrafter"/>
</dbReference>
<dbReference type="InterPro" id="IPR019050">
    <property type="entry name" value="FDF_dom"/>
</dbReference>
<dbReference type="InterPro" id="IPR025609">
    <property type="entry name" value="Lsm14-like_N"/>
</dbReference>
<feature type="compositionally biased region" description="Basic and acidic residues" evidence="2">
    <location>
        <begin position="209"/>
        <end position="222"/>
    </location>
</feature>
<protein>
    <submittedName>
        <fullName evidence="6">LSM14 domain-containing protein</fullName>
    </submittedName>
</protein>
<evidence type="ECO:0000313" key="6">
    <source>
        <dbReference type="WBParaSite" id="TCNE_0000855701-mRNA-1"/>
    </source>
</evidence>
<gene>
    <name evidence="4" type="ORF">TCNE_LOCUS8557</name>
</gene>
<feature type="domain" description="Sm" evidence="3">
    <location>
        <begin position="1"/>
        <end position="77"/>
    </location>
</feature>
<evidence type="ECO:0000259" key="3">
    <source>
        <dbReference type="PROSITE" id="PS52002"/>
    </source>
</evidence>
<organism evidence="5 6">
    <name type="scientific">Toxocara canis</name>
    <name type="common">Canine roundworm</name>
    <dbReference type="NCBI Taxonomy" id="6265"/>
    <lineage>
        <taxon>Eukaryota</taxon>
        <taxon>Metazoa</taxon>
        <taxon>Ecdysozoa</taxon>
        <taxon>Nematoda</taxon>
        <taxon>Chromadorea</taxon>
        <taxon>Rhabditida</taxon>
        <taxon>Spirurina</taxon>
        <taxon>Ascaridomorpha</taxon>
        <taxon>Ascaridoidea</taxon>
        <taxon>Toxocaridae</taxon>
        <taxon>Toxocara</taxon>
    </lineage>
</organism>
<comment type="similarity">
    <text evidence="1">Belongs to the LSM14 family.</text>
</comment>
<name>A0A183UJ87_TOXCA</name>
<dbReference type="PROSITE" id="PS52002">
    <property type="entry name" value="SM"/>
    <property type="match status" value="1"/>
</dbReference>
<dbReference type="Gene3D" id="2.30.30.100">
    <property type="match status" value="1"/>
</dbReference>
<dbReference type="GO" id="GO:0000932">
    <property type="term" value="C:P-body"/>
    <property type="evidence" value="ECO:0007669"/>
    <property type="project" value="TreeGrafter"/>
</dbReference>
<dbReference type="AlphaFoldDB" id="A0A183UJ87"/>
<feature type="compositionally biased region" description="Basic and acidic residues" evidence="2">
    <location>
        <begin position="190"/>
        <end position="200"/>
    </location>
</feature>
<dbReference type="GO" id="GO:0033962">
    <property type="term" value="P:P-body assembly"/>
    <property type="evidence" value="ECO:0007669"/>
    <property type="project" value="TreeGrafter"/>
</dbReference>
<feature type="region of interest" description="Disordered" evidence="2">
    <location>
        <begin position="97"/>
        <end position="169"/>
    </location>
</feature>
<evidence type="ECO:0000313" key="4">
    <source>
        <dbReference type="EMBL" id="VDM39878.1"/>
    </source>
</evidence>
<proteinExistence type="inferred from homology"/>
<feature type="region of interest" description="Disordered" evidence="2">
    <location>
        <begin position="190"/>
        <end position="231"/>
    </location>
</feature>